<name>J3NTI1_GAET3</name>
<dbReference type="OrthoDB" id="1577640at2759"/>
<gene>
    <name evidence="3" type="primary">20345039</name>
    <name evidence="2" type="ORF">GGTG_04581</name>
</gene>
<reference evidence="3" key="4">
    <citation type="journal article" date="2015" name="G3 (Bethesda)">
        <title>Genome sequences of three phytopathogenic species of the Magnaporthaceae family of fungi.</title>
        <authorList>
            <person name="Okagaki L.H."/>
            <person name="Nunes C.C."/>
            <person name="Sailsbery J."/>
            <person name="Clay B."/>
            <person name="Brown D."/>
            <person name="John T."/>
            <person name="Oh Y."/>
            <person name="Young N."/>
            <person name="Fitzgerald M."/>
            <person name="Haas B.J."/>
            <person name="Zeng Q."/>
            <person name="Young S."/>
            <person name="Adiconis X."/>
            <person name="Fan L."/>
            <person name="Levin J.Z."/>
            <person name="Mitchell T.K."/>
            <person name="Okubara P.A."/>
            <person name="Farman M.L."/>
            <person name="Kohn L.M."/>
            <person name="Birren B."/>
            <person name="Ma L.-J."/>
            <person name="Dean R.A."/>
        </authorList>
    </citation>
    <scope>NUCLEOTIDE SEQUENCE</scope>
    <source>
        <strain evidence="3">R3-111a-1</strain>
    </source>
</reference>
<dbReference type="InterPro" id="IPR053137">
    <property type="entry name" value="NLR-like"/>
</dbReference>
<dbReference type="SUPFAM" id="SSF53167">
    <property type="entry name" value="Purine and uridine phosphorylases"/>
    <property type="match status" value="1"/>
</dbReference>
<evidence type="ECO:0000313" key="2">
    <source>
        <dbReference type="EMBL" id="EJT79497.1"/>
    </source>
</evidence>
<dbReference type="EMBL" id="GL385396">
    <property type="protein sequence ID" value="EJT79497.1"/>
    <property type="molecule type" value="Genomic_DNA"/>
</dbReference>
<accession>J3NTI1</accession>
<protein>
    <submittedName>
        <fullName evidence="2 3">Uncharacterized protein</fullName>
    </submittedName>
</protein>
<evidence type="ECO:0000256" key="1">
    <source>
        <dbReference type="SAM" id="MobiDB-lite"/>
    </source>
</evidence>
<reference evidence="3" key="5">
    <citation type="submission" date="2018-04" db="UniProtKB">
        <authorList>
            <consortium name="EnsemblFungi"/>
        </authorList>
    </citation>
    <scope>IDENTIFICATION</scope>
    <source>
        <strain evidence="3">R3-111a-1</strain>
    </source>
</reference>
<reference evidence="2" key="2">
    <citation type="submission" date="2010-07" db="EMBL/GenBank/DDBJ databases">
        <authorList>
            <consortium name="The Broad Institute Genome Sequencing Platform"/>
            <consortium name="Broad Institute Genome Sequencing Center for Infectious Disease"/>
            <person name="Ma L.-J."/>
            <person name="Dead R."/>
            <person name="Young S."/>
            <person name="Zeng Q."/>
            <person name="Koehrsen M."/>
            <person name="Alvarado L."/>
            <person name="Berlin A."/>
            <person name="Chapman S.B."/>
            <person name="Chen Z."/>
            <person name="Freedman E."/>
            <person name="Gellesch M."/>
            <person name="Goldberg J."/>
            <person name="Griggs A."/>
            <person name="Gujja S."/>
            <person name="Heilman E.R."/>
            <person name="Heiman D."/>
            <person name="Hepburn T."/>
            <person name="Howarth C."/>
            <person name="Jen D."/>
            <person name="Larson L."/>
            <person name="Mehta T."/>
            <person name="Neiman D."/>
            <person name="Pearson M."/>
            <person name="Roberts A."/>
            <person name="Saif S."/>
            <person name="Shea T."/>
            <person name="Shenoy N."/>
            <person name="Sisk P."/>
            <person name="Stolte C."/>
            <person name="Sykes S."/>
            <person name="Walk T."/>
            <person name="White J."/>
            <person name="Yandava C."/>
            <person name="Haas B."/>
            <person name="Nusbaum C."/>
            <person name="Birren B."/>
        </authorList>
    </citation>
    <scope>NUCLEOTIDE SEQUENCE</scope>
    <source>
        <strain evidence="2">R3-111a-1</strain>
    </source>
</reference>
<dbReference type="PANTHER" id="PTHR46082">
    <property type="entry name" value="ATP/GTP-BINDING PROTEIN-RELATED"/>
    <property type="match status" value="1"/>
</dbReference>
<dbReference type="HOGENOM" id="CLU_451294_0_0_1"/>
<feature type="region of interest" description="Disordered" evidence="1">
    <location>
        <begin position="407"/>
        <end position="434"/>
    </location>
</feature>
<keyword evidence="4" id="KW-1185">Reference proteome</keyword>
<dbReference type="AlphaFoldDB" id="J3NTI1"/>
<dbReference type="GeneID" id="20345039"/>
<dbReference type="InterPro" id="IPR035994">
    <property type="entry name" value="Nucleoside_phosphorylase_sf"/>
</dbReference>
<dbReference type="Gene3D" id="3.40.50.1580">
    <property type="entry name" value="Nucleoside phosphorylase domain"/>
    <property type="match status" value="1"/>
</dbReference>
<organism evidence="2">
    <name type="scientific">Gaeumannomyces tritici (strain R3-111a-1)</name>
    <name type="common">Wheat and barley take-all root rot fungus</name>
    <name type="synonym">Gaeumannomyces graminis var. tritici</name>
    <dbReference type="NCBI Taxonomy" id="644352"/>
    <lineage>
        <taxon>Eukaryota</taxon>
        <taxon>Fungi</taxon>
        <taxon>Dikarya</taxon>
        <taxon>Ascomycota</taxon>
        <taxon>Pezizomycotina</taxon>
        <taxon>Sordariomycetes</taxon>
        <taxon>Sordariomycetidae</taxon>
        <taxon>Magnaporthales</taxon>
        <taxon>Magnaporthaceae</taxon>
        <taxon>Gaeumannomyces</taxon>
    </lineage>
</organism>
<dbReference type="EnsemblFungi" id="EJT79497">
    <property type="protein sequence ID" value="EJT79497"/>
    <property type="gene ID" value="GGTG_04581"/>
</dbReference>
<dbReference type="GO" id="GO:0009116">
    <property type="term" value="P:nucleoside metabolic process"/>
    <property type="evidence" value="ECO:0007669"/>
    <property type="project" value="InterPro"/>
</dbReference>
<dbReference type="InterPro" id="IPR011990">
    <property type="entry name" value="TPR-like_helical_dom_sf"/>
</dbReference>
<sequence>MSDSNDIYTLGWISAIPSEFVAARFFLDTQPCRPKILDPHDTNSYSLGKIGHHNVVMACLPDGEYGITAAAVVATNMLRSFPNIRFSLMVGIGGGAPSSRNNMRLGDIVVSSPVDGEGGVFQYDFGKSIQNRAFTHTRHLNQPPTALRTAVSVLRTQHKTDGHRYEAQIAELLKGKRRSILAEFSRPPPTSDRLYMPTFVHLDDDKSCQALCGDRPEYLVPRPEREEPEDGEDFAVVHYGLIASANQLMKDATIRDQLASMKRVLCFEMEAAGLMNNFPCLVIRGICDYSDSHKNKEWQGFAAMMAAAYAKDLLCQIVPSQVEEEKQADKYVQTANSAPDSLRSNARIATTTTPPTQAATITGTPSVACTQGLESALYNIAPATPEYNNLWSAKGALPIRPLPGDRVTHNYYNQPGPGPNLQGSQARPSSHKQTAKSVFEEHLNIYETTKMTYGFDHPDTLRAAHKVASMLKNQEKLAAALEWYDRIYKSWKKTLVPDHPQTLQAARDVADVLKEMGKDAAALDWYDRIYQGRKATLGPDDPETLQAAHGVSRMLVKQGKRKLAIEWYEAILKAGEKLVPGHPAIVEAEAALAGIRVKSRFTRGL</sequence>
<proteinExistence type="predicted"/>
<dbReference type="Gene3D" id="1.25.40.10">
    <property type="entry name" value="Tetratricopeptide repeat domain"/>
    <property type="match status" value="1"/>
</dbReference>
<evidence type="ECO:0000313" key="3">
    <source>
        <dbReference type="EnsemblFungi" id="EJT79497"/>
    </source>
</evidence>
<dbReference type="RefSeq" id="XP_009220642.1">
    <property type="nucleotide sequence ID" value="XM_009222378.1"/>
</dbReference>
<dbReference type="STRING" id="644352.J3NTI1"/>
<reference evidence="2" key="3">
    <citation type="submission" date="2010-09" db="EMBL/GenBank/DDBJ databases">
        <title>Annotation of Gaeumannomyces graminis var. tritici R3-111a-1.</title>
        <authorList>
            <consortium name="The Broad Institute Genome Sequencing Platform"/>
            <person name="Ma L.-J."/>
            <person name="Dead R."/>
            <person name="Young S.K."/>
            <person name="Zeng Q."/>
            <person name="Gargeya S."/>
            <person name="Fitzgerald M."/>
            <person name="Haas B."/>
            <person name="Abouelleil A."/>
            <person name="Alvarado L."/>
            <person name="Arachchi H.M."/>
            <person name="Berlin A."/>
            <person name="Brown A."/>
            <person name="Chapman S.B."/>
            <person name="Chen Z."/>
            <person name="Dunbar C."/>
            <person name="Freedman E."/>
            <person name="Gearin G."/>
            <person name="Gellesch M."/>
            <person name="Goldberg J."/>
            <person name="Griggs A."/>
            <person name="Gujja S."/>
            <person name="Heiman D."/>
            <person name="Howarth C."/>
            <person name="Larson L."/>
            <person name="Lui A."/>
            <person name="MacDonald P.J.P."/>
            <person name="Mehta T."/>
            <person name="Montmayeur A."/>
            <person name="Murphy C."/>
            <person name="Neiman D."/>
            <person name="Pearson M."/>
            <person name="Priest M."/>
            <person name="Roberts A."/>
            <person name="Saif S."/>
            <person name="Shea T."/>
            <person name="Shenoy N."/>
            <person name="Sisk P."/>
            <person name="Stolte C."/>
            <person name="Sykes S."/>
            <person name="Yandava C."/>
            <person name="Wortman J."/>
            <person name="Nusbaum C."/>
            <person name="Birren B."/>
        </authorList>
    </citation>
    <scope>NUCLEOTIDE SEQUENCE</scope>
    <source>
        <strain evidence="2">R3-111a-1</strain>
    </source>
</reference>
<dbReference type="eggNOG" id="ENOG502QQ8X">
    <property type="taxonomic scope" value="Eukaryota"/>
</dbReference>
<reference evidence="4" key="1">
    <citation type="submission" date="2010-07" db="EMBL/GenBank/DDBJ databases">
        <title>The genome sequence of Gaeumannomyces graminis var. tritici strain R3-111a-1.</title>
        <authorList>
            <consortium name="The Broad Institute Genome Sequencing Platform"/>
            <person name="Ma L.-J."/>
            <person name="Dead R."/>
            <person name="Young S."/>
            <person name="Zeng Q."/>
            <person name="Koehrsen M."/>
            <person name="Alvarado L."/>
            <person name="Berlin A."/>
            <person name="Chapman S.B."/>
            <person name="Chen Z."/>
            <person name="Freedman E."/>
            <person name="Gellesch M."/>
            <person name="Goldberg J."/>
            <person name="Griggs A."/>
            <person name="Gujja S."/>
            <person name="Heilman E.R."/>
            <person name="Heiman D."/>
            <person name="Hepburn T."/>
            <person name="Howarth C."/>
            <person name="Jen D."/>
            <person name="Larson L."/>
            <person name="Mehta T."/>
            <person name="Neiman D."/>
            <person name="Pearson M."/>
            <person name="Roberts A."/>
            <person name="Saif S."/>
            <person name="Shea T."/>
            <person name="Shenoy N."/>
            <person name="Sisk P."/>
            <person name="Stolte C."/>
            <person name="Sykes S."/>
            <person name="Walk T."/>
            <person name="White J."/>
            <person name="Yandava C."/>
            <person name="Haas B."/>
            <person name="Nusbaum C."/>
            <person name="Birren B."/>
        </authorList>
    </citation>
    <scope>NUCLEOTIDE SEQUENCE [LARGE SCALE GENOMIC DNA]</scope>
    <source>
        <strain evidence="4">R3-111a-1</strain>
    </source>
</reference>
<dbReference type="VEuPathDB" id="FungiDB:GGTG_04581"/>
<dbReference type="Pfam" id="PF13424">
    <property type="entry name" value="TPR_12"/>
    <property type="match status" value="1"/>
</dbReference>
<dbReference type="Proteomes" id="UP000006039">
    <property type="component" value="Unassembled WGS sequence"/>
</dbReference>
<evidence type="ECO:0000313" key="4">
    <source>
        <dbReference type="Proteomes" id="UP000006039"/>
    </source>
</evidence>
<dbReference type="SUPFAM" id="SSF48452">
    <property type="entry name" value="TPR-like"/>
    <property type="match status" value="1"/>
</dbReference>
<dbReference type="PANTHER" id="PTHR46082:SF11">
    <property type="entry name" value="AAA+ ATPASE DOMAIN-CONTAINING PROTEIN-RELATED"/>
    <property type="match status" value="1"/>
</dbReference>
<dbReference type="GO" id="GO:0003824">
    <property type="term" value="F:catalytic activity"/>
    <property type="evidence" value="ECO:0007669"/>
    <property type="project" value="InterPro"/>
</dbReference>